<feature type="region of interest" description="Disordered" evidence="2">
    <location>
        <begin position="155"/>
        <end position="180"/>
    </location>
</feature>
<dbReference type="Gene3D" id="4.10.60.10">
    <property type="entry name" value="Zinc finger, CCHC-type"/>
    <property type="match status" value="1"/>
</dbReference>
<dbReference type="EMBL" id="QGKY02000190">
    <property type="protein sequence ID" value="KAF2591395.1"/>
    <property type="molecule type" value="Genomic_DNA"/>
</dbReference>
<protein>
    <recommendedName>
        <fullName evidence="3">CCHC-type domain-containing protein</fullName>
    </recommendedName>
</protein>
<feature type="domain" description="CCHC-type" evidence="3">
    <location>
        <begin position="427"/>
        <end position="441"/>
    </location>
</feature>
<dbReference type="GO" id="GO:0008270">
    <property type="term" value="F:zinc ion binding"/>
    <property type="evidence" value="ECO:0007669"/>
    <property type="project" value="UniProtKB-KW"/>
</dbReference>
<dbReference type="SMART" id="SM00343">
    <property type="entry name" value="ZnF_C2HC"/>
    <property type="match status" value="2"/>
</dbReference>
<dbReference type="PROSITE" id="PS50158">
    <property type="entry name" value="ZF_CCHC"/>
    <property type="match status" value="2"/>
</dbReference>
<evidence type="ECO:0000259" key="3">
    <source>
        <dbReference type="PROSITE" id="PS50158"/>
    </source>
</evidence>
<feature type="compositionally biased region" description="Basic and acidic residues" evidence="2">
    <location>
        <begin position="155"/>
        <end position="176"/>
    </location>
</feature>
<proteinExistence type="predicted"/>
<feature type="compositionally biased region" description="Polar residues" evidence="2">
    <location>
        <begin position="253"/>
        <end position="271"/>
    </location>
</feature>
<comment type="caution">
    <text evidence="4">The sequence shown here is derived from an EMBL/GenBank/DDBJ whole genome shotgun (WGS) entry which is preliminary data.</text>
</comment>
<dbReference type="InterPro" id="IPR001878">
    <property type="entry name" value="Znf_CCHC"/>
</dbReference>
<feature type="compositionally biased region" description="Polar residues" evidence="2">
    <location>
        <begin position="487"/>
        <end position="499"/>
    </location>
</feature>
<reference evidence="4" key="1">
    <citation type="submission" date="2019-12" db="EMBL/GenBank/DDBJ databases">
        <title>Genome sequencing and annotation of Brassica cretica.</title>
        <authorList>
            <person name="Studholme D.J."/>
            <person name="Sarris P.F."/>
        </authorList>
    </citation>
    <scope>NUCLEOTIDE SEQUENCE</scope>
    <source>
        <strain evidence="4">PFS-102/07</strain>
        <tissue evidence="4">Leaf</tissue>
    </source>
</reference>
<dbReference type="AlphaFoldDB" id="A0A8S9KAA3"/>
<feature type="region of interest" description="Disordered" evidence="2">
    <location>
        <begin position="218"/>
        <end position="328"/>
    </location>
</feature>
<evidence type="ECO:0000256" key="2">
    <source>
        <dbReference type="SAM" id="MobiDB-lite"/>
    </source>
</evidence>
<evidence type="ECO:0000256" key="1">
    <source>
        <dbReference type="PROSITE-ProRule" id="PRU00047"/>
    </source>
</evidence>
<feature type="compositionally biased region" description="Basic and acidic residues" evidence="2">
    <location>
        <begin position="282"/>
        <end position="308"/>
    </location>
</feature>
<organism evidence="4">
    <name type="scientific">Brassica cretica</name>
    <name type="common">Mustard</name>
    <dbReference type="NCBI Taxonomy" id="69181"/>
    <lineage>
        <taxon>Eukaryota</taxon>
        <taxon>Viridiplantae</taxon>
        <taxon>Streptophyta</taxon>
        <taxon>Embryophyta</taxon>
        <taxon>Tracheophyta</taxon>
        <taxon>Spermatophyta</taxon>
        <taxon>Magnoliopsida</taxon>
        <taxon>eudicotyledons</taxon>
        <taxon>Gunneridae</taxon>
        <taxon>Pentapetalae</taxon>
        <taxon>rosids</taxon>
        <taxon>malvids</taxon>
        <taxon>Brassicales</taxon>
        <taxon>Brassicaceae</taxon>
        <taxon>Brassiceae</taxon>
        <taxon>Brassica</taxon>
    </lineage>
</organism>
<accession>A0A8S9KAA3</accession>
<feature type="region of interest" description="Disordered" evidence="2">
    <location>
        <begin position="470"/>
        <end position="522"/>
    </location>
</feature>
<keyword evidence="1" id="KW-0863">Zinc-finger</keyword>
<keyword evidence="1" id="KW-0862">Zinc</keyword>
<dbReference type="GO" id="GO:0003676">
    <property type="term" value="F:nucleic acid binding"/>
    <property type="evidence" value="ECO:0007669"/>
    <property type="project" value="InterPro"/>
</dbReference>
<sequence length="522" mass="56570">MKSAISTKKSLVAVSSGLETSVPWSKLMVKDVRQLRLNQDTMETSCLELDDSLSWGQLAISSPKLGGVFWSGPVWPGLSGYRTVPMVRVGRVQVRSWLNQAMRKRPGGVGFRVGTARGAVGAVMGAVLSGFGRKDPWGRFWASFFLGKALKKSMDTRQKEKEKEKQKDLAPGERTPKSVGSDLMALIQGLGRFRNVALGLSRAVQTWTVVRERNCEDSSRGKMCGDWGKSKKGKEAAGASGNVEAERVDPTQVLPTQVLPTQTGLINNETGLPQGPILLTESNREEAGDQRDQNQDQEAETSRTDERVGLNMAGGAENVETGPEREVAEPSMREVLEALKFMGAHMVTLTQVFTPLVNSSVGQVTPPVRVAPRAAGPTARSAPSILCLNWWRGWQSLRLTLLRKSRPECPKCGRRHGGECWRAMGACTRCGKMDHAVRDCPGPDQSRGLGSGGGGSFHYHGCGKAGHLRRDCPKSQGGQDKNRGEANKSSQNRGQSSTPRVYELSKDADEAGPFKAITGKTS</sequence>
<feature type="domain" description="CCHC-type" evidence="3">
    <location>
        <begin position="462"/>
        <end position="474"/>
    </location>
</feature>
<keyword evidence="1" id="KW-0479">Metal-binding</keyword>
<name>A0A8S9KAA3_BRACR</name>
<evidence type="ECO:0000313" key="4">
    <source>
        <dbReference type="EMBL" id="KAF2591395.1"/>
    </source>
</evidence>
<gene>
    <name evidence="4" type="ORF">F2Q70_00039091</name>
</gene>